<feature type="region of interest" description="Disordered" evidence="1">
    <location>
        <begin position="17"/>
        <end position="37"/>
    </location>
</feature>
<reference evidence="2 3" key="1">
    <citation type="submission" date="2021-06" db="EMBL/GenBank/DDBJ databases">
        <title>Caerostris extrusa draft genome.</title>
        <authorList>
            <person name="Kono N."/>
            <person name="Arakawa K."/>
        </authorList>
    </citation>
    <scope>NUCLEOTIDE SEQUENCE [LARGE SCALE GENOMIC DNA]</scope>
</reference>
<dbReference type="Proteomes" id="UP001054945">
    <property type="component" value="Unassembled WGS sequence"/>
</dbReference>
<evidence type="ECO:0000313" key="2">
    <source>
        <dbReference type="EMBL" id="GIY36425.1"/>
    </source>
</evidence>
<proteinExistence type="predicted"/>
<protein>
    <submittedName>
        <fullName evidence="2">Uncharacterized protein</fullName>
    </submittedName>
</protein>
<evidence type="ECO:0000256" key="1">
    <source>
        <dbReference type="SAM" id="MobiDB-lite"/>
    </source>
</evidence>
<dbReference type="AlphaFoldDB" id="A0AAV4SVA6"/>
<organism evidence="2 3">
    <name type="scientific">Caerostris extrusa</name>
    <name type="common">Bark spider</name>
    <name type="synonym">Caerostris bankana</name>
    <dbReference type="NCBI Taxonomy" id="172846"/>
    <lineage>
        <taxon>Eukaryota</taxon>
        <taxon>Metazoa</taxon>
        <taxon>Ecdysozoa</taxon>
        <taxon>Arthropoda</taxon>
        <taxon>Chelicerata</taxon>
        <taxon>Arachnida</taxon>
        <taxon>Araneae</taxon>
        <taxon>Araneomorphae</taxon>
        <taxon>Entelegynae</taxon>
        <taxon>Araneoidea</taxon>
        <taxon>Araneidae</taxon>
        <taxon>Caerostris</taxon>
    </lineage>
</organism>
<gene>
    <name evidence="2" type="ORF">CEXT_341371</name>
</gene>
<name>A0AAV4SVA6_CAEEX</name>
<comment type="caution">
    <text evidence="2">The sequence shown here is derived from an EMBL/GenBank/DDBJ whole genome shotgun (WGS) entry which is preliminary data.</text>
</comment>
<keyword evidence="3" id="KW-1185">Reference proteome</keyword>
<feature type="compositionally biased region" description="Basic and acidic residues" evidence="1">
    <location>
        <begin position="17"/>
        <end position="26"/>
    </location>
</feature>
<accession>A0AAV4SVA6</accession>
<dbReference type="EMBL" id="BPLR01010046">
    <property type="protein sequence ID" value="GIY36425.1"/>
    <property type="molecule type" value="Genomic_DNA"/>
</dbReference>
<sequence>MSPNGICYMLCLAPKSERKSTQEGKNSRKGVSSPVSLKTTSGAIECGLAHMVFFFPYISQRFPKAFFRLHCGSSSENPLHYAFIFPKWY</sequence>
<evidence type="ECO:0000313" key="3">
    <source>
        <dbReference type="Proteomes" id="UP001054945"/>
    </source>
</evidence>